<evidence type="ECO:0000313" key="3">
    <source>
        <dbReference type="Proteomes" id="UP000284706"/>
    </source>
</evidence>
<comment type="caution">
    <text evidence="2">The sequence shown here is derived from an EMBL/GenBank/DDBJ whole genome shotgun (WGS) entry which is preliminary data.</text>
</comment>
<feature type="compositionally biased region" description="Basic and acidic residues" evidence="1">
    <location>
        <begin position="1"/>
        <end position="15"/>
    </location>
</feature>
<evidence type="ECO:0000256" key="1">
    <source>
        <dbReference type="SAM" id="MobiDB-lite"/>
    </source>
</evidence>
<organism evidence="2 3">
    <name type="scientific">Gymnopilus dilepis</name>
    <dbReference type="NCBI Taxonomy" id="231916"/>
    <lineage>
        <taxon>Eukaryota</taxon>
        <taxon>Fungi</taxon>
        <taxon>Dikarya</taxon>
        <taxon>Basidiomycota</taxon>
        <taxon>Agaricomycotina</taxon>
        <taxon>Agaricomycetes</taxon>
        <taxon>Agaricomycetidae</taxon>
        <taxon>Agaricales</taxon>
        <taxon>Agaricineae</taxon>
        <taxon>Hymenogastraceae</taxon>
        <taxon>Gymnopilus</taxon>
    </lineage>
</organism>
<dbReference type="InParanoid" id="A0A409VWD9"/>
<name>A0A409VWD9_9AGAR</name>
<dbReference type="AlphaFoldDB" id="A0A409VWD9"/>
<reference evidence="2 3" key="1">
    <citation type="journal article" date="2018" name="Evol. Lett.">
        <title>Horizontal gene cluster transfer increased hallucinogenic mushroom diversity.</title>
        <authorList>
            <person name="Reynolds H.T."/>
            <person name="Vijayakumar V."/>
            <person name="Gluck-Thaler E."/>
            <person name="Korotkin H.B."/>
            <person name="Matheny P.B."/>
            <person name="Slot J.C."/>
        </authorList>
    </citation>
    <scope>NUCLEOTIDE SEQUENCE [LARGE SCALE GENOMIC DNA]</scope>
    <source>
        <strain evidence="2 3">SRW20</strain>
    </source>
</reference>
<dbReference type="Proteomes" id="UP000284706">
    <property type="component" value="Unassembled WGS sequence"/>
</dbReference>
<feature type="region of interest" description="Disordered" evidence="1">
    <location>
        <begin position="1"/>
        <end position="71"/>
    </location>
</feature>
<evidence type="ECO:0000313" key="2">
    <source>
        <dbReference type="EMBL" id="PPQ70575.1"/>
    </source>
</evidence>
<keyword evidence="3" id="KW-1185">Reference proteome</keyword>
<dbReference type="EMBL" id="NHYE01005536">
    <property type="protein sequence ID" value="PPQ70575.1"/>
    <property type="molecule type" value="Genomic_DNA"/>
</dbReference>
<protein>
    <submittedName>
        <fullName evidence="2">Uncharacterized protein</fullName>
    </submittedName>
</protein>
<sequence>MPDRPSRQGKAEMRSTPKFKWQPHSQRNSNETSQGKEEKTKRNDNRNSRTQPKRHINAAVQARGSATCPKTTQQKFVTYHAKAKAKALKSTKKNE</sequence>
<feature type="compositionally biased region" description="Basic and acidic residues" evidence="1">
    <location>
        <begin position="34"/>
        <end position="47"/>
    </location>
</feature>
<proteinExistence type="predicted"/>
<accession>A0A409VWD9</accession>
<feature type="compositionally biased region" description="Polar residues" evidence="1">
    <location>
        <begin position="23"/>
        <end position="33"/>
    </location>
</feature>
<gene>
    <name evidence="2" type="ORF">CVT26_013191</name>
</gene>